<dbReference type="Proteomes" id="UP000036987">
    <property type="component" value="Unassembled WGS sequence"/>
</dbReference>
<dbReference type="OrthoDB" id="786614at2759"/>
<dbReference type="Pfam" id="PF03732">
    <property type="entry name" value="Retrotrans_gag"/>
    <property type="match status" value="1"/>
</dbReference>
<sequence length="210" mass="23571">MKHLDGTTKDKYLPRHLINELRDEFRNLTQGSLSVPEYATMFVRLEGQYSSFCKDEEERARKFVSGLDTSIRMQVMVARTMILKEAPALANTQEKEMKKNLTWKKSGDESEVPNTAKKLKLGTRTLTPAVKLCVHCSKAHENKTCYRLTGACFRCEKLGPIAKDCTLIGRATRQITPVVGDTVARRKLVSAQAFALTDVDEEVTDVITGT</sequence>
<gene>
    <name evidence="2" type="ORF">ZOSMA_2G02820</name>
</gene>
<evidence type="ECO:0000313" key="2">
    <source>
        <dbReference type="EMBL" id="KMZ66270.1"/>
    </source>
</evidence>
<protein>
    <recommendedName>
        <fullName evidence="1">Retrotransposon gag domain-containing protein</fullName>
    </recommendedName>
</protein>
<evidence type="ECO:0000259" key="1">
    <source>
        <dbReference type="Pfam" id="PF03732"/>
    </source>
</evidence>
<dbReference type="EMBL" id="LFYR01000981">
    <property type="protein sequence ID" value="KMZ66270.1"/>
    <property type="molecule type" value="Genomic_DNA"/>
</dbReference>
<dbReference type="AlphaFoldDB" id="A0A0K9PDH8"/>
<comment type="caution">
    <text evidence="2">The sequence shown here is derived from an EMBL/GenBank/DDBJ whole genome shotgun (WGS) entry which is preliminary data.</text>
</comment>
<evidence type="ECO:0000313" key="3">
    <source>
        <dbReference type="Proteomes" id="UP000036987"/>
    </source>
</evidence>
<dbReference type="OMA" id="SKAHENK"/>
<accession>A0A0K9PDH8</accession>
<dbReference type="InterPro" id="IPR005162">
    <property type="entry name" value="Retrotrans_gag_dom"/>
</dbReference>
<proteinExistence type="predicted"/>
<reference evidence="3" key="1">
    <citation type="journal article" date="2016" name="Nature">
        <title>The genome of the seagrass Zostera marina reveals angiosperm adaptation to the sea.</title>
        <authorList>
            <person name="Olsen J.L."/>
            <person name="Rouze P."/>
            <person name="Verhelst B."/>
            <person name="Lin Y.-C."/>
            <person name="Bayer T."/>
            <person name="Collen J."/>
            <person name="Dattolo E."/>
            <person name="De Paoli E."/>
            <person name="Dittami S."/>
            <person name="Maumus F."/>
            <person name="Michel G."/>
            <person name="Kersting A."/>
            <person name="Lauritano C."/>
            <person name="Lohaus R."/>
            <person name="Toepel M."/>
            <person name="Tonon T."/>
            <person name="Vanneste K."/>
            <person name="Amirebrahimi M."/>
            <person name="Brakel J."/>
            <person name="Bostroem C."/>
            <person name="Chovatia M."/>
            <person name="Grimwood J."/>
            <person name="Jenkins J.W."/>
            <person name="Jueterbock A."/>
            <person name="Mraz A."/>
            <person name="Stam W.T."/>
            <person name="Tice H."/>
            <person name="Bornberg-Bauer E."/>
            <person name="Green P.J."/>
            <person name="Pearson G.A."/>
            <person name="Procaccini G."/>
            <person name="Duarte C.M."/>
            <person name="Schmutz J."/>
            <person name="Reusch T.B.H."/>
            <person name="Van de Peer Y."/>
        </authorList>
    </citation>
    <scope>NUCLEOTIDE SEQUENCE [LARGE SCALE GENOMIC DNA]</scope>
    <source>
        <strain evidence="3">cv. Finnish</strain>
    </source>
</reference>
<feature type="domain" description="Retrotransposon gag" evidence="1">
    <location>
        <begin position="8"/>
        <end position="68"/>
    </location>
</feature>
<keyword evidence="3" id="KW-1185">Reference proteome</keyword>
<organism evidence="2 3">
    <name type="scientific">Zostera marina</name>
    <name type="common">Eelgrass</name>
    <dbReference type="NCBI Taxonomy" id="29655"/>
    <lineage>
        <taxon>Eukaryota</taxon>
        <taxon>Viridiplantae</taxon>
        <taxon>Streptophyta</taxon>
        <taxon>Embryophyta</taxon>
        <taxon>Tracheophyta</taxon>
        <taxon>Spermatophyta</taxon>
        <taxon>Magnoliopsida</taxon>
        <taxon>Liliopsida</taxon>
        <taxon>Zosteraceae</taxon>
        <taxon>Zostera</taxon>
    </lineage>
</organism>
<name>A0A0K9PDH8_ZOSMR</name>